<dbReference type="STRING" id="1397666.RS24_01741"/>
<dbReference type="NCBIfam" id="TIGR01783">
    <property type="entry name" value="TonB-siderophor"/>
    <property type="match status" value="1"/>
</dbReference>
<keyword evidence="11 14" id="KW-0472">Membrane</keyword>
<name>U2WT67_9PROT</name>
<keyword evidence="3 14" id="KW-0813">Transport</keyword>
<keyword evidence="10 15" id="KW-0798">TonB box</keyword>
<dbReference type="InterPro" id="IPR000531">
    <property type="entry name" value="Beta-barrel_TonB"/>
</dbReference>
<keyword evidence="19" id="KW-1185">Reference proteome</keyword>
<comment type="subcellular location">
    <subcellularLocation>
        <location evidence="1 14">Cell outer membrane</location>
        <topology evidence="1 14">Multi-pass membrane protein</topology>
    </subcellularLocation>
</comment>
<organism evidence="18 19">
    <name type="scientific">Candidatus Micropelagius thuwalensis</name>
    <dbReference type="NCBI Taxonomy" id="1397666"/>
    <lineage>
        <taxon>Bacteria</taxon>
        <taxon>Pseudomonadati</taxon>
        <taxon>Pseudomonadota</taxon>
        <taxon>Alphaproteobacteria</taxon>
        <taxon>PS1 clade</taxon>
        <taxon>Candidatus Micropelagius</taxon>
    </lineage>
</organism>
<evidence type="ECO:0000256" key="12">
    <source>
        <dbReference type="ARBA" id="ARBA00023170"/>
    </source>
</evidence>
<dbReference type="RefSeq" id="WP_021777711.1">
    <property type="nucleotide sequence ID" value="NZ_AWXE01000004.1"/>
</dbReference>
<gene>
    <name evidence="18" type="ORF">RS24_01741</name>
</gene>
<dbReference type="InterPro" id="IPR039426">
    <property type="entry name" value="TonB-dep_rcpt-like"/>
</dbReference>
<dbReference type="PATRIC" id="fig|1397666.3.peg.1630"/>
<dbReference type="Gene3D" id="2.40.170.20">
    <property type="entry name" value="TonB-dependent receptor, beta-barrel domain"/>
    <property type="match status" value="1"/>
</dbReference>
<dbReference type="eggNOG" id="COG4774">
    <property type="taxonomic scope" value="Bacteria"/>
</dbReference>
<evidence type="ECO:0000256" key="5">
    <source>
        <dbReference type="ARBA" id="ARBA00022496"/>
    </source>
</evidence>
<sequence>MINRRNNVDMPTNMIKPAVLITCLITGLLRTEIVSAQSTDEIVVEGKYLFTDQVNALKTPVPILNVPQSLSIITDDDIRQQGFRELGDIVRYTPGVNTSQGEGHRDSIVFRGVRSTADFYLDGVRDDVQYYRSLYNLDQVEILRGPNALLFGRGGTGGIVNRVTKKTTIGENFGAIDIGADSFGAYDVAADYNIATSEKAALRINAHYDALENHRDFYDGDRIGFNPTLKIALSPKTTLDLSYEYADHERFIDRGIPTQNGEPVEAFEKITFGDENINLTTLEAQIFRGLLSHEFSDTMKGNVTVHYGDYEKMYRNLYATGYDGTNVTMDGYLDPTERTNLIVSGNLIKEFNMGDTQHVLLVGLEHIKTENENLRHNTYWSTTGNDKETFSVTRPMDFTVNSAGVTTSVDFTTDLNDHTESDITVTSLLIQDQIDVSETFKIMLGARLDNFDITVDDIDDASSTSREDEEVSPRAGLIFKPQENLSLYASYSESFLPRSGEQFKKLSASASRLDPDVFENFEIGVKWDIRPNLSFTMSYFDSEQTQAVRDSDTGEASEVIGLTVDGIELELKGQLTDQLSIAAGYSNFDGETSSGGVPREIPEYSFSLWSTYQVNEKLGIGLGVTHQGESNIKNNSATPILPDYTRLDLAAYYDIDEDMTLQLNIENLTDELYFPHAHSTHQASVGEPLNARVSIRRNF</sequence>
<comment type="caution">
    <text evidence="18">The sequence shown here is derived from an EMBL/GenBank/DDBJ whole genome shotgun (WGS) entry which is preliminary data.</text>
</comment>
<evidence type="ECO:0000256" key="9">
    <source>
        <dbReference type="ARBA" id="ARBA00023065"/>
    </source>
</evidence>
<evidence type="ECO:0000256" key="1">
    <source>
        <dbReference type="ARBA" id="ARBA00004571"/>
    </source>
</evidence>
<evidence type="ECO:0000256" key="10">
    <source>
        <dbReference type="ARBA" id="ARBA00023077"/>
    </source>
</evidence>
<dbReference type="Gene3D" id="2.170.130.10">
    <property type="entry name" value="TonB-dependent receptor, plug domain"/>
    <property type="match status" value="1"/>
</dbReference>
<dbReference type="Proteomes" id="UP000016762">
    <property type="component" value="Unassembled WGS sequence"/>
</dbReference>
<dbReference type="InterPro" id="IPR037066">
    <property type="entry name" value="Plug_dom_sf"/>
</dbReference>
<protein>
    <submittedName>
        <fullName evidence="18">ABC-2 transporter component protein</fullName>
    </submittedName>
</protein>
<dbReference type="EMBL" id="AWXE01000004">
    <property type="protein sequence ID" value="ERL46733.1"/>
    <property type="molecule type" value="Genomic_DNA"/>
</dbReference>
<evidence type="ECO:0000259" key="17">
    <source>
        <dbReference type="Pfam" id="PF07715"/>
    </source>
</evidence>
<dbReference type="InterPro" id="IPR012910">
    <property type="entry name" value="Plug_dom"/>
</dbReference>
<keyword evidence="9" id="KW-0406">Ion transport</keyword>
<dbReference type="GO" id="GO:0038023">
    <property type="term" value="F:signaling receptor activity"/>
    <property type="evidence" value="ECO:0007669"/>
    <property type="project" value="InterPro"/>
</dbReference>
<reference evidence="18 19" key="1">
    <citation type="journal article" date="2014" name="FEMS Microbiol. Ecol.">
        <title>Genomic differentiation among two strains of the PS1 clade isolated from geographically separated marine habitats.</title>
        <authorList>
            <person name="Jimenez-Infante F."/>
            <person name="Ngugi D.K."/>
            <person name="Alam I."/>
            <person name="Rashid M."/>
            <person name="Baalawi W."/>
            <person name="Kamau A.A."/>
            <person name="Bajic V.B."/>
            <person name="Stingl U."/>
        </authorList>
    </citation>
    <scope>NUCLEOTIDE SEQUENCE [LARGE SCALE GENOMIC DNA]</scope>
    <source>
        <strain evidence="18 19">RS24</strain>
    </source>
</reference>
<evidence type="ECO:0000256" key="15">
    <source>
        <dbReference type="RuleBase" id="RU003357"/>
    </source>
</evidence>
<evidence type="ECO:0000256" key="3">
    <source>
        <dbReference type="ARBA" id="ARBA00022448"/>
    </source>
</evidence>
<dbReference type="Pfam" id="PF00593">
    <property type="entry name" value="TonB_dep_Rec_b-barrel"/>
    <property type="match status" value="1"/>
</dbReference>
<dbReference type="AlphaFoldDB" id="U2WT67"/>
<keyword evidence="5" id="KW-0410">Iron transport</keyword>
<evidence type="ECO:0000256" key="2">
    <source>
        <dbReference type="ARBA" id="ARBA00009810"/>
    </source>
</evidence>
<evidence type="ECO:0000256" key="7">
    <source>
        <dbReference type="ARBA" id="ARBA00022729"/>
    </source>
</evidence>
<dbReference type="SUPFAM" id="SSF56935">
    <property type="entry name" value="Porins"/>
    <property type="match status" value="1"/>
</dbReference>
<dbReference type="InterPro" id="IPR036942">
    <property type="entry name" value="Beta-barrel_TonB_sf"/>
</dbReference>
<keyword evidence="6 14" id="KW-0812">Transmembrane</keyword>
<dbReference type="GO" id="GO:0015344">
    <property type="term" value="F:siderophore uptake transmembrane transporter activity"/>
    <property type="evidence" value="ECO:0007669"/>
    <property type="project" value="TreeGrafter"/>
</dbReference>
<evidence type="ECO:0000256" key="8">
    <source>
        <dbReference type="ARBA" id="ARBA00023004"/>
    </source>
</evidence>
<feature type="domain" description="TonB-dependent receptor plug" evidence="17">
    <location>
        <begin position="64"/>
        <end position="159"/>
    </location>
</feature>
<dbReference type="CDD" id="cd01347">
    <property type="entry name" value="ligand_gated_channel"/>
    <property type="match status" value="1"/>
</dbReference>
<dbReference type="InterPro" id="IPR010105">
    <property type="entry name" value="TonB_sidphr_rcpt"/>
</dbReference>
<keyword evidence="7" id="KW-0732">Signal</keyword>
<evidence type="ECO:0000256" key="4">
    <source>
        <dbReference type="ARBA" id="ARBA00022452"/>
    </source>
</evidence>
<comment type="similarity">
    <text evidence="2 14 15">Belongs to the TonB-dependent receptor family.</text>
</comment>
<evidence type="ECO:0000259" key="16">
    <source>
        <dbReference type="Pfam" id="PF00593"/>
    </source>
</evidence>
<evidence type="ECO:0000256" key="11">
    <source>
        <dbReference type="ARBA" id="ARBA00023136"/>
    </source>
</evidence>
<evidence type="ECO:0000313" key="19">
    <source>
        <dbReference type="Proteomes" id="UP000016762"/>
    </source>
</evidence>
<dbReference type="PANTHER" id="PTHR32552">
    <property type="entry name" value="FERRICHROME IRON RECEPTOR-RELATED"/>
    <property type="match status" value="1"/>
</dbReference>
<keyword evidence="13 14" id="KW-0998">Cell outer membrane</keyword>
<dbReference type="GO" id="GO:0009279">
    <property type="term" value="C:cell outer membrane"/>
    <property type="evidence" value="ECO:0007669"/>
    <property type="project" value="UniProtKB-SubCell"/>
</dbReference>
<evidence type="ECO:0000256" key="14">
    <source>
        <dbReference type="PROSITE-ProRule" id="PRU01360"/>
    </source>
</evidence>
<keyword evidence="4 14" id="KW-1134">Transmembrane beta strand</keyword>
<accession>U2WT67</accession>
<proteinExistence type="inferred from homology"/>
<keyword evidence="12" id="KW-0675">Receptor</keyword>
<dbReference type="PANTHER" id="PTHR32552:SF68">
    <property type="entry name" value="FERRICHROME OUTER MEMBRANE TRANSPORTER_PHAGE RECEPTOR"/>
    <property type="match status" value="1"/>
</dbReference>
<evidence type="ECO:0000256" key="13">
    <source>
        <dbReference type="ARBA" id="ARBA00023237"/>
    </source>
</evidence>
<dbReference type="GO" id="GO:0015891">
    <property type="term" value="P:siderophore transport"/>
    <property type="evidence" value="ECO:0007669"/>
    <property type="project" value="InterPro"/>
</dbReference>
<feature type="domain" description="TonB-dependent receptor-like beta-barrel" evidence="16">
    <location>
        <begin position="226"/>
        <end position="668"/>
    </location>
</feature>
<evidence type="ECO:0000313" key="18">
    <source>
        <dbReference type="EMBL" id="ERL46733.1"/>
    </source>
</evidence>
<dbReference type="PROSITE" id="PS52016">
    <property type="entry name" value="TONB_DEPENDENT_REC_3"/>
    <property type="match status" value="1"/>
</dbReference>
<evidence type="ECO:0000256" key="6">
    <source>
        <dbReference type="ARBA" id="ARBA00022692"/>
    </source>
</evidence>
<dbReference type="Pfam" id="PF07715">
    <property type="entry name" value="Plug"/>
    <property type="match status" value="1"/>
</dbReference>
<keyword evidence="8" id="KW-0408">Iron</keyword>